<evidence type="ECO:0000256" key="3">
    <source>
        <dbReference type="SAM" id="Phobius"/>
    </source>
</evidence>
<dbReference type="Gene3D" id="2.40.30.170">
    <property type="match status" value="1"/>
</dbReference>
<dbReference type="Gene3D" id="1.10.287.470">
    <property type="entry name" value="Helix hairpin bin"/>
    <property type="match status" value="1"/>
</dbReference>
<gene>
    <name evidence="4" type="primary">cecB_2</name>
    <name evidence="4" type="ORF">Lste_2897</name>
</gene>
<dbReference type="GO" id="GO:1990281">
    <property type="term" value="C:efflux pump complex"/>
    <property type="evidence" value="ECO:0007669"/>
    <property type="project" value="TreeGrafter"/>
</dbReference>
<evidence type="ECO:0000256" key="2">
    <source>
        <dbReference type="SAM" id="Coils"/>
    </source>
</evidence>
<proteinExistence type="inferred from homology"/>
<dbReference type="PATRIC" id="fig|947033.5.peg.3071"/>
<dbReference type="STRING" id="947033.Lste_2897"/>
<keyword evidence="3" id="KW-0472">Membrane</keyword>
<dbReference type="PRINTS" id="PR01490">
    <property type="entry name" value="RTXTOXIND"/>
</dbReference>
<comment type="caution">
    <text evidence="4">The sequence shown here is derived from an EMBL/GenBank/DDBJ whole genome shotgun (WGS) entry which is preliminary data.</text>
</comment>
<name>A0A0W0ZCX9_9GAMM</name>
<dbReference type="PANTHER" id="PTHR30469:SF15">
    <property type="entry name" value="HLYD FAMILY OF SECRETION PROTEINS"/>
    <property type="match status" value="1"/>
</dbReference>
<dbReference type="InterPro" id="IPR006143">
    <property type="entry name" value="RND_pump_MFP"/>
</dbReference>
<dbReference type="EMBL" id="LNYY01000021">
    <property type="protein sequence ID" value="KTD66691.1"/>
    <property type="molecule type" value="Genomic_DNA"/>
</dbReference>
<dbReference type="Proteomes" id="UP000054926">
    <property type="component" value="Unassembled WGS sequence"/>
</dbReference>
<evidence type="ECO:0000256" key="1">
    <source>
        <dbReference type="ARBA" id="ARBA00009477"/>
    </source>
</evidence>
<feature type="coiled-coil region" evidence="2">
    <location>
        <begin position="108"/>
        <end position="159"/>
    </location>
</feature>
<organism evidence="4 5">
    <name type="scientific">Legionella steelei</name>
    <dbReference type="NCBI Taxonomy" id="947033"/>
    <lineage>
        <taxon>Bacteria</taxon>
        <taxon>Pseudomonadati</taxon>
        <taxon>Pseudomonadota</taxon>
        <taxon>Gammaproteobacteria</taxon>
        <taxon>Legionellales</taxon>
        <taxon>Legionellaceae</taxon>
        <taxon>Legionella</taxon>
    </lineage>
</organism>
<feature type="transmembrane region" description="Helical" evidence="3">
    <location>
        <begin position="7"/>
        <end position="25"/>
    </location>
</feature>
<keyword evidence="3" id="KW-1133">Transmembrane helix</keyword>
<dbReference type="Gene3D" id="2.40.50.100">
    <property type="match status" value="1"/>
</dbReference>
<dbReference type="SUPFAM" id="SSF111369">
    <property type="entry name" value="HlyD-like secretion proteins"/>
    <property type="match status" value="1"/>
</dbReference>
<sequence>MSNKNKLGLIIILMTLIIVIFLSLFQHHSKTVNKTSSVLVQVATVKQMPIAQTQTTYGIVNAAPEHIKQITIQNEALVQQIFVTQGQHVNKGEPLIKLSTTAKSNLNLENAKIAVDFAQKELDRVEKLRSQFLATNANVQTAKQNLAKSEAVLSNLEQQQQNETGSVLSSDCNCNIVAINVQPGQIASPATTLLTYTDTNQAQIRLGIEYDDLSKIHIGQKVIITPIYNSSLTYKGHISNITDQIDPKTGLIDVIVPLGNASGLIPGSMVEGKIVLTKPQKMLAVPRSAVLYENGRAYIFVDVNHIAVKRWVTVDGGNEQFVAIKQGLKLNETVVILGNYELSNGMLLRVESKP</sequence>
<dbReference type="GO" id="GO:0015562">
    <property type="term" value="F:efflux transmembrane transporter activity"/>
    <property type="evidence" value="ECO:0007669"/>
    <property type="project" value="TreeGrafter"/>
</dbReference>
<comment type="similarity">
    <text evidence="1">Belongs to the membrane fusion protein (MFP) (TC 8.A.1) family.</text>
</comment>
<evidence type="ECO:0000313" key="4">
    <source>
        <dbReference type="EMBL" id="KTD66691.1"/>
    </source>
</evidence>
<dbReference type="RefSeq" id="WP_058511762.1">
    <property type="nucleotide sequence ID" value="NZ_LNYY01000021.1"/>
</dbReference>
<accession>A0A0W0ZCX9</accession>
<reference evidence="4 5" key="1">
    <citation type="submission" date="2015-11" db="EMBL/GenBank/DDBJ databases">
        <title>Genomic analysis of 38 Legionella species identifies large and diverse effector repertoires.</title>
        <authorList>
            <person name="Burstein D."/>
            <person name="Amaro F."/>
            <person name="Zusman T."/>
            <person name="Lifshitz Z."/>
            <person name="Cohen O."/>
            <person name="Gilbert J.A."/>
            <person name="Pupko T."/>
            <person name="Shuman H.A."/>
            <person name="Segal G."/>
        </authorList>
    </citation>
    <scope>NUCLEOTIDE SEQUENCE [LARGE SCALE GENOMIC DNA]</scope>
    <source>
        <strain evidence="4 5">IMVS3376</strain>
    </source>
</reference>
<dbReference type="Gene3D" id="2.40.420.20">
    <property type="match status" value="1"/>
</dbReference>
<dbReference type="PANTHER" id="PTHR30469">
    <property type="entry name" value="MULTIDRUG RESISTANCE PROTEIN MDTA"/>
    <property type="match status" value="1"/>
</dbReference>
<dbReference type="OrthoDB" id="9806939at2"/>
<keyword evidence="3" id="KW-0812">Transmembrane</keyword>
<dbReference type="AlphaFoldDB" id="A0A0W0ZCX9"/>
<evidence type="ECO:0000313" key="5">
    <source>
        <dbReference type="Proteomes" id="UP000054926"/>
    </source>
</evidence>
<protein>
    <submittedName>
        <fullName evidence="4">Chemiosmotic efflux system C protein B</fullName>
    </submittedName>
</protein>
<keyword evidence="5" id="KW-1185">Reference proteome</keyword>
<keyword evidence="2" id="KW-0175">Coiled coil</keyword>
<dbReference type="NCBIfam" id="TIGR01730">
    <property type="entry name" value="RND_mfp"/>
    <property type="match status" value="1"/>
</dbReference>